<dbReference type="RefSeq" id="WP_339093485.1">
    <property type="nucleotide sequence ID" value="NZ_LR743508.1"/>
</dbReference>
<sequence>MAARLDLAGPADLDTATGPLAGVRECSVLERMPKWLICVPLVVQWLWLSLRHGGPTVPSAANPHLTSGGLVGEGKLEYFRGMGPLARSLTAAHCAVFNDGTATPASLQRSMAAAGLAFPVVAKPDLGLCGYGVRLLHGMPDLQAYLAAFPAGETVVLQHYLPQEGEAGIFYARDPVTDEGRIIGLALRYFPRVTGDGCSTVAELVAGDARARRIARSPRHACSVPPDSVPAAGQQVRLATIGSTRVGGLYRNGAALVTPELVRAIDAVARDMPGFHFGRFDVRYDSLRELGAGRGFTIMEINGAGSEAIEAWDPGIGVLQGFRMVFAKQRLLFTIGAAQCKAGVRPIGLLALARLNRRQNRLVDRYPPSN</sequence>
<dbReference type="SUPFAM" id="SSF56059">
    <property type="entry name" value="Glutathione synthetase ATP-binding domain-like"/>
    <property type="match status" value="1"/>
</dbReference>
<accession>A0A679JTI4</accession>
<name>A0A679JTI4_VARPD</name>
<reference evidence="1" key="1">
    <citation type="submission" date="2019-12" db="EMBL/GenBank/DDBJ databases">
        <authorList>
            <person name="Cremers G."/>
        </authorList>
    </citation>
    <scope>NUCLEOTIDE SEQUENCE</scope>
    <source>
        <strain evidence="1">Vvax</strain>
    </source>
</reference>
<evidence type="ECO:0008006" key="2">
    <source>
        <dbReference type="Google" id="ProtNLM"/>
    </source>
</evidence>
<dbReference type="EMBL" id="LR743508">
    <property type="protein sequence ID" value="CAA2109533.1"/>
    <property type="molecule type" value="Genomic_DNA"/>
</dbReference>
<dbReference type="AlphaFoldDB" id="A0A679JTI4"/>
<proteinExistence type="predicted"/>
<gene>
    <name evidence="1" type="ORF">VVAX_05804</name>
</gene>
<evidence type="ECO:0000313" key="1">
    <source>
        <dbReference type="EMBL" id="CAA2109533.1"/>
    </source>
</evidence>
<protein>
    <recommendedName>
        <fullName evidence="2">ATP-grasp domain-containing protein</fullName>
    </recommendedName>
</protein>
<organism evidence="1">
    <name type="scientific">Variovorax paradoxus</name>
    <dbReference type="NCBI Taxonomy" id="34073"/>
    <lineage>
        <taxon>Bacteria</taxon>
        <taxon>Pseudomonadati</taxon>
        <taxon>Pseudomonadota</taxon>
        <taxon>Betaproteobacteria</taxon>
        <taxon>Burkholderiales</taxon>
        <taxon>Comamonadaceae</taxon>
        <taxon>Variovorax</taxon>
    </lineage>
</organism>